<evidence type="ECO:0000313" key="9">
    <source>
        <dbReference type="EMBL" id="MFB0833853.1"/>
    </source>
</evidence>
<dbReference type="Pfam" id="PF00528">
    <property type="entry name" value="BPD_transp_1"/>
    <property type="match status" value="1"/>
</dbReference>
<feature type="compositionally biased region" description="Low complexity" evidence="7">
    <location>
        <begin position="254"/>
        <end position="264"/>
    </location>
</feature>
<evidence type="ECO:0000256" key="4">
    <source>
        <dbReference type="ARBA" id="ARBA00022989"/>
    </source>
</evidence>
<feature type="transmembrane region" description="Helical" evidence="6">
    <location>
        <begin position="88"/>
        <end position="108"/>
    </location>
</feature>
<feature type="transmembrane region" description="Helical" evidence="6">
    <location>
        <begin position="20"/>
        <end position="40"/>
    </location>
</feature>
<keyword evidence="2 6" id="KW-0813">Transport</keyword>
<dbReference type="SUPFAM" id="SSF161098">
    <property type="entry name" value="MetI-like"/>
    <property type="match status" value="1"/>
</dbReference>
<dbReference type="PROSITE" id="PS50928">
    <property type="entry name" value="ABC_TM1"/>
    <property type="match status" value="1"/>
</dbReference>
<feature type="transmembrane region" description="Helical" evidence="6">
    <location>
        <begin position="154"/>
        <end position="172"/>
    </location>
</feature>
<feature type="transmembrane region" description="Helical" evidence="6">
    <location>
        <begin position="184"/>
        <end position="205"/>
    </location>
</feature>
<proteinExistence type="inferred from homology"/>
<dbReference type="InterPro" id="IPR000515">
    <property type="entry name" value="MetI-like"/>
</dbReference>
<protein>
    <submittedName>
        <fullName evidence="9">ABC transporter permease</fullName>
    </submittedName>
</protein>
<evidence type="ECO:0000256" key="7">
    <source>
        <dbReference type="SAM" id="MobiDB-lite"/>
    </source>
</evidence>
<feature type="region of interest" description="Disordered" evidence="7">
    <location>
        <begin position="216"/>
        <end position="240"/>
    </location>
</feature>
<sequence length="276" mass="28413">MEWLSRNWDRVLELSGAHLYQSVVPLVLATLISIPLARAVRSNGSRRRVALRGAVTQASALLYTIPSLALFVVLPVILGTQILDPVNVIVALTIYAVALLVRSAADALESVDPDVLRAADAMGYRPLRRFFAVDLPLSLPVLFPALRVVSVSNISLVSVGALIGIENLGTLFMDGLRRNFPFQILVGIAATLVLALVMDLALVALQRLTTPWVRAGRAGSGGRGRARRGGVGGAGGAGAGPSVPAGQALAAGAGSAPVSAPVSGTPAGARPDGGAR</sequence>
<name>A0ABV4UJV0_9MICC</name>
<gene>
    <name evidence="9" type="ORF">ACETWP_04565</name>
</gene>
<feature type="region of interest" description="Disordered" evidence="7">
    <location>
        <begin position="254"/>
        <end position="276"/>
    </location>
</feature>
<evidence type="ECO:0000313" key="10">
    <source>
        <dbReference type="Proteomes" id="UP001575652"/>
    </source>
</evidence>
<evidence type="ECO:0000256" key="6">
    <source>
        <dbReference type="RuleBase" id="RU363032"/>
    </source>
</evidence>
<dbReference type="CDD" id="cd06261">
    <property type="entry name" value="TM_PBP2"/>
    <property type="match status" value="1"/>
</dbReference>
<comment type="caution">
    <text evidence="9">The sequence shown here is derived from an EMBL/GenBank/DDBJ whole genome shotgun (WGS) entry which is preliminary data.</text>
</comment>
<keyword evidence="5 6" id="KW-0472">Membrane</keyword>
<accession>A0ABV4UJV0</accession>
<dbReference type="Proteomes" id="UP001575652">
    <property type="component" value="Unassembled WGS sequence"/>
</dbReference>
<comment type="similarity">
    <text evidence="6">Belongs to the binding-protein-dependent transport system permease family.</text>
</comment>
<evidence type="ECO:0000256" key="3">
    <source>
        <dbReference type="ARBA" id="ARBA00022692"/>
    </source>
</evidence>
<feature type="compositionally biased region" description="Gly residues" evidence="7">
    <location>
        <begin position="218"/>
        <end position="239"/>
    </location>
</feature>
<organism evidence="9 10">
    <name type="scientific">Arthrobacter halodurans</name>
    <dbReference type="NCBI Taxonomy" id="516699"/>
    <lineage>
        <taxon>Bacteria</taxon>
        <taxon>Bacillati</taxon>
        <taxon>Actinomycetota</taxon>
        <taxon>Actinomycetes</taxon>
        <taxon>Micrococcales</taxon>
        <taxon>Micrococcaceae</taxon>
        <taxon>Arthrobacter</taxon>
    </lineage>
</organism>
<feature type="domain" description="ABC transmembrane type-1" evidence="8">
    <location>
        <begin position="15"/>
        <end position="204"/>
    </location>
</feature>
<keyword evidence="3 6" id="KW-0812">Transmembrane</keyword>
<dbReference type="RefSeq" id="WP_373971031.1">
    <property type="nucleotide sequence ID" value="NZ_JBHDLJ010000003.1"/>
</dbReference>
<feature type="transmembrane region" description="Helical" evidence="6">
    <location>
        <begin position="60"/>
        <end position="82"/>
    </location>
</feature>
<evidence type="ECO:0000256" key="1">
    <source>
        <dbReference type="ARBA" id="ARBA00004141"/>
    </source>
</evidence>
<dbReference type="PANTHER" id="PTHR30177">
    <property type="entry name" value="GLYCINE BETAINE/L-PROLINE TRANSPORT SYSTEM PERMEASE PROTEIN PROW"/>
    <property type="match status" value="1"/>
</dbReference>
<dbReference type="Gene3D" id="1.10.3720.10">
    <property type="entry name" value="MetI-like"/>
    <property type="match status" value="1"/>
</dbReference>
<comment type="subcellular location">
    <subcellularLocation>
        <location evidence="6">Cell membrane</location>
        <topology evidence="6">Multi-pass membrane protein</topology>
    </subcellularLocation>
    <subcellularLocation>
        <location evidence="1">Membrane</location>
        <topology evidence="1">Multi-pass membrane protein</topology>
    </subcellularLocation>
</comment>
<dbReference type="PANTHER" id="PTHR30177:SF4">
    <property type="entry name" value="OSMOPROTECTANT IMPORT PERMEASE PROTEIN OSMW"/>
    <property type="match status" value="1"/>
</dbReference>
<dbReference type="InterPro" id="IPR051204">
    <property type="entry name" value="ABC_transp_perm/SBD"/>
</dbReference>
<keyword evidence="4 6" id="KW-1133">Transmembrane helix</keyword>
<dbReference type="InterPro" id="IPR035906">
    <property type="entry name" value="MetI-like_sf"/>
</dbReference>
<keyword evidence="10" id="KW-1185">Reference proteome</keyword>
<reference evidence="9 10" key="1">
    <citation type="submission" date="2024-09" db="EMBL/GenBank/DDBJ databases">
        <authorList>
            <person name="Salinas-Garcia M.A."/>
            <person name="Prieme A."/>
        </authorList>
    </citation>
    <scope>NUCLEOTIDE SEQUENCE [LARGE SCALE GENOMIC DNA]</scope>
    <source>
        <strain evidence="9 10">DSM 21081</strain>
    </source>
</reference>
<evidence type="ECO:0000256" key="2">
    <source>
        <dbReference type="ARBA" id="ARBA00022448"/>
    </source>
</evidence>
<dbReference type="EMBL" id="JBHDLJ010000003">
    <property type="protein sequence ID" value="MFB0833853.1"/>
    <property type="molecule type" value="Genomic_DNA"/>
</dbReference>
<evidence type="ECO:0000259" key="8">
    <source>
        <dbReference type="PROSITE" id="PS50928"/>
    </source>
</evidence>
<evidence type="ECO:0000256" key="5">
    <source>
        <dbReference type="ARBA" id="ARBA00023136"/>
    </source>
</evidence>